<dbReference type="InterPro" id="IPR058210">
    <property type="entry name" value="SACS/Nov_dom"/>
</dbReference>
<feature type="compositionally biased region" description="Low complexity" evidence="1">
    <location>
        <begin position="95"/>
        <end position="119"/>
    </location>
</feature>
<dbReference type="PANTHER" id="PTHR32387:SF0">
    <property type="entry name" value="PROTEIN NO VEIN"/>
    <property type="match status" value="1"/>
</dbReference>
<dbReference type="GO" id="GO:0048364">
    <property type="term" value="P:root development"/>
    <property type="evidence" value="ECO:0007669"/>
    <property type="project" value="TreeGrafter"/>
</dbReference>
<feature type="region of interest" description="Disordered" evidence="1">
    <location>
        <begin position="2469"/>
        <end position="2490"/>
    </location>
</feature>
<feature type="domain" description="Protein NO VEIN C-terminal" evidence="2">
    <location>
        <begin position="2622"/>
        <end position="2708"/>
    </location>
</feature>
<feature type="compositionally biased region" description="Polar residues" evidence="1">
    <location>
        <begin position="451"/>
        <end position="461"/>
    </location>
</feature>
<feature type="compositionally biased region" description="Pro residues" evidence="1">
    <location>
        <begin position="15"/>
        <end position="26"/>
    </location>
</feature>
<dbReference type="Gene3D" id="3.30.565.10">
    <property type="entry name" value="Histidine kinase-like ATPase, C-terminal domain"/>
    <property type="match status" value="1"/>
</dbReference>
<feature type="compositionally biased region" description="Low complexity" evidence="1">
    <location>
        <begin position="1"/>
        <end position="14"/>
    </location>
</feature>
<dbReference type="InterPro" id="IPR024975">
    <property type="entry name" value="NOV_C"/>
</dbReference>
<protein>
    <recommendedName>
        <fullName evidence="6">Protein NO VEIN C-terminal domain-containing protein</fullName>
    </recommendedName>
</protein>
<feature type="region of interest" description="Disordered" evidence="1">
    <location>
        <begin position="1"/>
        <end position="33"/>
    </location>
</feature>
<dbReference type="InterPro" id="IPR052957">
    <property type="entry name" value="Auxin_embryo_med"/>
</dbReference>
<dbReference type="InterPro" id="IPR036890">
    <property type="entry name" value="HATPase_C_sf"/>
</dbReference>
<dbReference type="PANTHER" id="PTHR32387">
    <property type="entry name" value="WU:FJ29H11"/>
    <property type="match status" value="1"/>
</dbReference>
<feature type="compositionally biased region" description="Acidic residues" evidence="1">
    <location>
        <begin position="393"/>
        <end position="403"/>
    </location>
</feature>
<feature type="region of interest" description="Disordered" evidence="1">
    <location>
        <begin position="2593"/>
        <end position="2618"/>
    </location>
</feature>
<dbReference type="EMBL" id="JBDFQZ010000012">
    <property type="protein sequence ID" value="KAK9671507.1"/>
    <property type="molecule type" value="Genomic_DNA"/>
</dbReference>
<evidence type="ECO:0000256" key="1">
    <source>
        <dbReference type="SAM" id="MobiDB-lite"/>
    </source>
</evidence>
<comment type="caution">
    <text evidence="4">The sequence shown here is derived from an EMBL/GenBank/DDBJ whole genome shotgun (WGS) entry which is preliminary data.</text>
</comment>
<dbReference type="NCBIfam" id="NF047352">
    <property type="entry name" value="P_loop_sacsin"/>
    <property type="match status" value="1"/>
</dbReference>
<feature type="compositionally biased region" description="Low complexity" evidence="1">
    <location>
        <begin position="410"/>
        <end position="432"/>
    </location>
</feature>
<dbReference type="Proteomes" id="UP001443914">
    <property type="component" value="Unassembled WGS sequence"/>
</dbReference>
<dbReference type="Pfam" id="PF25794">
    <property type="entry name" value="SACS"/>
    <property type="match status" value="1"/>
</dbReference>
<gene>
    <name evidence="4" type="ORF">RND81_12G034800</name>
</gene>
<dbReference type="Pfam" id="PF13020">
    <property type="entry name" value="NOV_C"/>
    <property type="match status" value="1"/>
</dbReference>
<dbReference type="GO" id="GO:0005634">
    <property type="term" value="C:nucleus"/>
    <property type="evidence" value="ECO:0007669"/>
    <property type="project" value="TreeGrafter"/>
</dbReference>
<feature type="compositionally biased region" description="Polar residues" evidence="1">
    <location>
        <begin position="75"/>
        <end position="90"/>
    </location>
</feature>
<keyword evidence="5" id="KW-1185">Reference proteome</keyword>
<feature type="domain" description="Sacsin/Nov" evidence="3">
    <location>
        <begin position="1187"/>
        <end position="1281"/>
    </location>
</feature>
<evidence type="ECO:0000259" key="3">
    <source>
        <dbReference type="Pfam" id="PF25794"/>
    </source>
</evidence>
<organism evidence="4 5">
    <name type="scientific">Saponaria officinalis</name>
    <name type="common">Common soapwort</name>
    <name type="synonym">Lychnis saponaria</name>
    <dbReference type="NCBI Taxonomy" id="3572"/>
    <lineage>
        <taxon>Eukaryota</taxon>
        <taxon>Viridiplantae</taxon>
        <taxon>Streptophyta</taxon>
        <taxon>Embryophyta</taxon>
        <taxon>Tracheophyta</taxon>
        <taxon>Spermatophyta</taxon>
        <taxon>Magnoliopsida</taxon>
        <taxon>eudicotyledons</taxon>
        <taxon>Gunneridae</taxon>
        <taxon>Pentapetalae</taxon>
        <taxon>Caryophyllales</taxon>
        <taxon>Caryophyllaceae</taxon>
        <taxon>Caryophylleae</taxon>
        <taxon>Saponaria</taxon>
    </lineage>
</organism>
<feature type="region of interest" description="Disordered" evidence="1">
    <location>
        <begin position="387"/>
        <end position="432"/>
    </location>
</feature>
<evidence type="ECO:0008006" key="6">
    <source>
        <dbReference type="Google" id="ProtNLM"/>
    </source>
</evidence>
<dbReference type="SUPFAM" id="SSF55874">
    <property type="entry name" value="ATPase domain of HSP90 chaperone/DNA topoisomerase II/histidine kinase"/>
    <property type="match status" value="1"/>
</dbReference>
<sequence length="2741" mass="307639">MSGNGRPNNHNLPPHFRPPPQQPPQNPNFSPIDQNLLQNLSRLFPNTYIQNSNFRPQNPNFPPNPRFLRPHQHQIRNINPNFTSTSNLSLDQRPRQQCQQQQPPQQQFQQQHPQQQQPQKKFPVSPKIPSLNNNVAVGIKEKIDAAVVAVRQEMVAAGKEHVSSWKVSQAALVKLKADSWDALGFQMQEIASLRQHLLIEGKVNAFIHCHVAAQRITTLYDLQEALCKNEGVDKFEDLELGPFLRQPLVVHYFSISNDVDEVFEITAEKVVSNLSFYIIRKHSDIKIEEFLEFIAKKCKVTSKEKLGVRIQSLGMHIGMLSKARGAQSRVLKMVTDTMKEDCTKRKKKRPLFSLQKKELDERFSTMTERVSSFASINKDFRGQHKRFCSSSSDELDDVTDNSDSEGMCGGSSPSKQCQSSIKSKSGGKVSSCPYPSVGEEIARLGLRSETQELSSTSNQMSEPAKKKRKVKTRSHGKTGAQNSLLTCADIDEGGIKHLNNDDNSLDEDSIRMFVTTWKDACREHTPGEVFVKMLDIYTMKKGRKNTLRTAFSKHPFMGLLNVAVTSIKRGMWDSMYDTFQSMATLHQENTEDIELTNYEILDIQPTEKDLDLLKKAESTPAPCVSVEDVVTKASEFLTGNVVLSGGNSLLDRVLMLVEQMYRCEQWLTQQFSVGEFKLLGHGDFLSFIGKHTSLLPKELLNFLTGERQENRPFEVGMIQHQLVMLLSQAFGSLWDDDVVTKEKLLELLIRQFPLISFKTSDFGDLGKLLDSVKQHRSSVTSSCVIFSATLSGTSCYTDPAQINNCDTSDSFELATDNVHKVGYLASSTSRDAIELLLRAPYLSDLISWSHWDLIYAPSLGPLVQWLLTEVKVKDLVCVLTRHGRIIRIDHSASGEMLFQAIVQESAFQVAVQLLSLFTISGGRRHVPLSLLKCQARQGFEVIMANSKKDTSDSHQNEKMFRKLDTTGCDSNMDLVKNLIEGHKAVGPALRVVVDCLSFLPSEFRCFAADVLLSGLRSLVKDVNSAVLLQCKGNEERLMLHEVGFGLGIIEWIDDHHTLCPVTDNNSLMPDGESSLISVGPDIKNSGRALLLSNEPPLSVTDRDKELTHYKDKSSTSGFKTVTESEIAVSSLLVDQNNMNNDAALLIESIRRDEFGLDSNLSDVENGMLKKQHARLGRALHCLSQELYSLDSHFLLELVQNADDNSYLDNVEPTLCFILQDTSIVILNNEQGFTAKNIRALCDIGNSTKKGSSAGYIGQKGIGFKSVFRITDAPEIHSNGFHIKFDISEGQIGFVLPTIIPPCDIQLFRRLASGGDGEKCMNSWNTCIVLPYKSSLLEGSGMSSISSMFLDLHPSLLLFLHRLRCIKLRNVANDTYSVMRKEILGNGIVRVSIGEEKLTWFVASYKLHPKISRLNAETTEISIAFTLEETGNGDYKPVLAQQPVFAFLPLRAYGLKFILQADFILPSSREEVDGDSPWNQWLMSEFPSLFVSAEKLFCALPCFQENPAKAVSAYLSFVPLVGEVHGFFSGLPRMILSKLRQSNCLLQDGCMDKWVAPCKVLRGWNEQAKMLLPDALLYEHLGLSLLHKDISMSDTLARALGVEEYGPKILVQFISSLTRTTNGIQSMGLCWLISYLGELHNLLHTYTMNMRNSGLEQEQEGQLINSLKKVPFIPLSNGTYGSLDEGTIWFPSDYRNVGLDGEHGNLHFPFLYAKLRIVSPALFSAASGDVTLLNNCSKMLQKIGVQEMSAHELIRIHVLPSISDDLMADDDKHLMIEYVTFVMLHLQSKCVDCHAENEHIISELRSKALILTNNGYKRPIDTPVHFSGEYGNSVDANRFSHGLDYKWHEVDKVYLDHPATKSISSGLTKWREFLQMLGVTDFVKVVVAEKSISDLSSLVLDQIVCDRRLVSPGLVVRDWESPELVRILSLLSKDGNQDSCRYVLEALDALWDDHFSDKVSGCCVTNDGPSDLFFRTSLLSCICDTRWVVSSVGNELHYPRDLFYECNAVRSILGVHAPYAVPKIKSVKFLNEIGFKTQVTLNDALSILQTWSRSESTFTASLSQMSKLYSFIWKEMATGRQPAVDVFSSGPFIFVPNESVKFHEDIVAGVFLPPAEVYWRDTTGALERSKDIGPSSKTLCTIYPGLHDFFVNECGVNEAPLFHHHLQILQELSRNTLPLQSANTVFQILLKWSDGLSCGMLCPDDLNNLKECLSQLEFTVLPAIQDKWVSLHPSFGLICWCDDDDLNKEFKYSDNIEFLYFGELANTEKELLQTKVSALLKNLGIPALSEVVTREAIYYGHADSSVMISLIEWVLPFTQLYLYNLHPENYNKLKQSGFSALHELRVIVVQQLFCRNVIKKCECSSKKRSECKSLLQGNILYTTCLANPDKKPEYHSVFMELSRLFFDGTPELHLANFLLMITSIRELNSSDEPVEHFILNSQNLAKLPVEESTWSFSLIRNDYVPLGNALSESPNDHNTSRSKKKTELSSWPPADWKTAPGFEYARQFGIRAQPAEQNENLGTNDDGFSARIAQENKITSTTINVDIVIEDDGVLEPGPTALPSSAYQFNHFSESSMEPLYDPAEIIVESFCPEDGRSKSNRKDQVSSSAPGSQQAVATGRQGEHVAFKYFSGKVDDVTVNWVNQDNETGFPYDIVIGDDAEKLEYIEVKTSRYARKDWFEISTREWQFAAEKGDSFRIAHVILSGQNQAKIVVYKNPVKLCQQGKLQLAVMTPRIYQGPPQ</sequence>
<dbReference type="GO" id="GO:0010305">
    <property type="term" value="P:leaf vascular tissue pattern formation"/>
    <property type="evidence" value="ECO:0007669"/>
    <property type="project" value="TreeGrafter"/>
</dbReference>
<evidence type="ECO:0000313" key="4">
    <source>
        <dbReference type="EMBL" id="KAK9671507.1"/>
    </source>
</evidence>
<feature type="compositionally biased region" description="Basic and acidic residues" evidence="1">
    <location>
        <begin position="2593"/>
        <end position="2604"/>
    </location>
</feature>
<feature type="region of interest" description="Disordered" evidence="1">
    <location>
        <begin position="447"/>
        <end position="478"/>
    </location>
</feature>
<evidence type="ECO:0000259" key="2">
    <source>
        <dbReference type="Pfam" id="PF13020"/>
    </source>
</evidence>
<name>A0AAW1H2Y0_SAPOF</name>
<feature type="region of interest" description="Disordered" evidence="1">
    <location>
        <begin position="49"/>
        <end position="128"/>
    </location>
</feature>
<evidence type="ECO:0000313" key="5">
    <source>
        <dbReference type="Proteomes" id="UP001443914"/>
    </source>
</evidence>
<feature type="compositionally biased region" description="Polar residues" evidence="1">
    <location>
        <begin position="2605"/>
        <end position="2616"/>
    </location>
</feature>
<feature type="compositionally biased region" description="Basic residues" evidence="1">
    <location>
        <begin position="465"/>
        <end position="476"/>
    </location>
</feature>
<proteinExistence type="predicted"/>
<reference evidence="4" key="1">
    <citation type="submission" date="2024-03" db="EMBL/GenBank/DDBJ databases">
        <title>WGS assembly of Saponaria officinalis var. Norfolk2.</title>
        <authorList>
            <person name="Jenkins J."/>
            <person name="Shu S."/>
            <person name="Grimwood J."/>
            <person name="Barry K."/>
            <person name="Goodstein D."/>
            <person name="Schmutz J."/>
            <person name="Leebens-Mack J."/>
            <person name="Osbourn A."/>
        </authorList>
    </citation>
    <scope>NUCLEOTIDE SEQUENCE [LARGE SCALE GENOMIC DNA]</scope>
    <source>
        <strain evidence="4">JIC</strain>
    </source>
</reference>
<accession>A0AAW1H2Y0</accession>
<dbReference type="GO" id="GO:0009793">
    <property type="term" value="P:embryo development ending in seed dormancy"/>
    <property type="evidence" value="ECO:0007669"/>
    <property type="project" value="TreeGrafter"/>
</dbReference>